<evidence type="ECO:0000313" key="2">
    <source>
        <dbReference type="EMBL" id="KOF78730.1"/>
    </source>
</evidence>
<feature type="signal peptide" evidence="1">
    <location>
        <begin position="1"/>
        <end position="19"/>
    </location>
</feature>
<name>A0A0L8GQ52_OCTBM</name>
<evidence type="ECO:0000256" key="1">
    <source>
        <dbReference type="SAM" id="SignalP"/>
    </source>
</evidence>
<dbReference type="OrthoDB" id="188124at2759"/>
<dbReference type="EMBL" id="KQ420966">
    <property type="protein sequence ID" value="KOF78730.1"/>
    <property type="molecule type" value="Genomic_DNA"/>
</dbReference>
<protein>
    <submittedName>
        <fullName evidence="2">Uncharacterized protein</fullName>
    </submittedName>
</protein>
<keyword evidence="1" id="KW-0732">Signal</keyword>
<gene>
    <name evidence="2" type="ORF">OCBIM_22030372mg</name>
</gene>
<feature type="chain" id="PRO_5005583180" evidence="1">
    <location>
        <begin position="20"/>
        <end position="73"/>
    </location>
</feature>
<accession>A0A0L8GQ52</accession>
<reference evidence="2" key="1">
    <citation type="submission" date="2015-07" db="EMBL/GenBank/DDBJ databases">
        <title>MeaNS - Measles Nucleotide Surveillance Program.</title>
        <authorList>
            <person name="Tran T."/>
            <person name="Druce J."/>
        </authorList>
    </citation>
    <scope>NUCLEOTIDE SEQUENCE</scope>
    <source>
        <strain evidence="2">UCB-OBI-ISO-001</strain>
        <tissue evidence="2">Gonad</tissue>
    </source>
</reference>
<dbReference type="AlphaFoldDB" id="A0A0L8GQ52"/>
<organism evidence="2">
    <name type="scientific">Octopus bimaculoides</name>
    <name type="common">California two-spotted octopus</name>
    <dbReference type="NCBI Taxonomy" id="37653"/>
    <lineage>
        <taxon>Eukaryota</taxon>
        <taxon>Metazoa</taxon>
        <taxon>Spiralia</taxon>
        <taxon>Lophotrochozoa</taxon>
        <taxon>Mollusca</taxon>
        <taxon>Cephalopoda</taxon>
        <taxon>Coleoidea</taxon>
        <taxon>Octopodiformes</taxon>
        <taxon>Octopoda</taxon>
        <taxon>Incirrata</taxon>
        <taxon>Octopodidae</taxon>
        <taxon>Octopus</taxon>
    </lineage>
</organism>
<proteinExistence type="predicted"/>
<sequence length="73" mass="8118">MKMMIMMMVIACWSLLTRPWPVLVLAGATPLQFDKGSYLIMPPIRSNVSKPEVTLVIVSEVGINYTAYTTLGK</sequence>